<keyword evidence="3 15" id="KW-0436">Ligase</keyword>
<keyword evidence="5" id="KW-0235">DNA replication</keyword>
<dbReference type="PANTHER" id="PTHR45674">
    <property type="entry name" value="DNA LIGASE 1/3 FAMILY MEMBER"/>
    <property type="match status" value="1"/>
</dbReference>
<dbReference type="Pfam" id="PF01068">
    <property type="entry name" value="DNA_ligase_A_M"/>
    <property type="match status" value="1"/>
</dbReference>
<keyword evidence="11" id="KW-0131">Cell cycle</keyword>
<evidence type="ECO:0000256" key="6">
    <source>
        <dbReference type="ARBA" id="ARBA00022741"/>
    </source>
</evidence>
<evidence type="ECO:0000256" key="10">
    <source>
        <dbReference type="ARBA" id="ARBA00023204"/>
    </source>
</evidence>
<dbReference type="GO" id="GO:0051301">
    <property type="term" value="P:cell division"/>
    <property type="evidence" value="ECO:0007669"/>
    <property type="project" value="UniProtKB-KW"/>
</dbReference>
<evidence type="ECO:0000313" key="15">
    <source>
        <dbReference type="EMBL" id="KKU02837.1"/>
    </source>
</evidence>
<evidence type="ECO:0000256" key="12">
    <source>
        <dbReference type="ARBA" id="ARBA00034003"/>
    </source>
</evidence>
<dbReference type="InterPro" id="IPR036599">
    <property type="entry name" value="DNA_ligase_N_sf"/>
</dbReference>
<keyword evidence="6" id="KW-0547">Nucleotide-binding</keyword>
<dbReference type="CDD" id="cd07901">
    <property type="entry name" value="Adenylation_DNA_ligase_Arch_LigB"/>
    <property type="match status" value="1"/>
</dbReference>
<dbReference type="InterPro" id="IPR012310">
    <property type="entry name" value="DNA_ligase_ATP-dep_cent"/>
</dbReference>
<dbReference type="SUPFAM" id="SSF50249">
    <property type="entry name" value="Nucleic acid-binding proteins"/>
    <property type="match status" value="1"/>
</dbReference>
<dbReference type="AlphaFoldDB" id="A0A0G1M420"/>
<dbReference type="InterPro" id="IPR012309">
    <property type="entry name" value="DNA_ligase_ATP-dep_C"/>
</dbReference>
<dbReference type="Gene3D" id="3.30.470.30">
    <property type="entry name" value="DNA ligase/mRNA capping enzyme"/>
    <property type="match status" value="1"/>
</dbReference>
<dbReference type="PROSITE" id="PS00333">
    <property type="entry name" value="DNA_LIGASE_A2"/>
    <property type="match status" value="1"/>
</dbReference>
<dbReference type="EC" id="6.5.1.1" evidence="2"/>
<evidence type="ECO:0000256" key="9">
    <source>
        <dbReference type="ARBA" id="ARBA00023172"/>
    </source>
</evidence>
<dbReference type="Gene3D" id="2.40.50.140">
    <property type="entry name" value="Nucleic acid-binding proteins"/>
    <property type="match status" value="1"/>
</dbReference>
<keyword evidence="8" id="KW-0067">ATP-binding</keyword>
<evidence type="ECO:0000256" key="3">
    <source>
        <dbReference type="ARBA" id="ARBA00022598"/>
    </source>
</evidence>
<dbReference type="GO" id="GO:0003677">
    <property type="term" value="F:DNA binding"/>
    <property type="evidence" value="ECO:0007669"/>
    <property type="project" value="InterPro"/>
</dbReference>
<keyword evidence="7" id="KW-0227">DNA damage</keyword>
<evidence type="ECO:0000256" key="7">
    <source>
        <dbReference type="ARBA" id="ARBA00022763"/>
    </source>
</evidence>
<comment type="catalytic activity">
    <reaction evidence="12">
        <text>ATP + (deoxyribonucleotide)n-3'-hydroxyl + 5'-phospho-(deoxyribonucleotide)m = (deoxyribonucleotide)n+m + AMP + diphosphate.</text>
        <dbReference type="EC" id="6.5.1.1"/>
    </reaction>
</comment>
<evidence type="ECO:0000256" key="13">
    <source>
        <dbReference type="RuleBase" id="RU004196"/>
    </source>
</evidence>
<proteinExistence type="inferred from homology"/>
<dbReference type="Pfam" id="PF04679">
    <property type="entry name" value="DNA_ligase_A_C"/>
    <property type="match status" value="1"/>
</dbReference>
<comment type="caution">
    <text evidence="15">The sequence shown here is derived from an EMBL/GenBank/DDBJ whole genome shotgun (WGS) entry which is preliminary data.</text>
</comment>
<dbReference type="SUPFAM" id="SSF117018">
    <property type="entry name" value="ATP-dependent DNA ligase DNA-binding domain"/>
    <property type="match status" value="1"/>
</dbReference>
<dbReference type="GO" id="GO:0071897">
    <property type="term" value="P:DNA biosynthetic process"/>
    <property type="evidence" value="ECO:0007669"/>
    <property type="project" value="InterPro"/>
</dbReference>
<keyword evidence="4" id="KW-0132">Cell division</keyword>
<dbReference type="GO" id="GO:0006281">
    <property type="term" value="P:DNA repair"/>
    <property type="evidence" value="ECO:0007669"/>
    <property type="project" value="UniProtKB-KW"/>
</dbReference>
<evidence type="ECO:0000256" key="1">
    <source>
        <dbReference type="ARBA" id="ARBA00007572"/>
    </source>
</evidence>
<dbReference type="EMBL" id="LCKS01000006">
    <property type="protein sequence ID" value="KKU02837.1"/>
    <property type="molecule type" value="Genomic_DNA"/>
</dbReference>
<reference evidence="15 16" key="1">
    <citation type="journal article" date="2015" name="Nature">
        <title>rRNA introns, odd ribosomes, and small enigmatic genomes across a large radiation of phyla.</title>
        <authorList>
            <person name="Brown C.T."/>
            <person name="Hug L.A."/>
            <person name="Thomas B.C."/>
            <person name="Sharon I."/>
            <person name="Castelle C.J."/>
            <person name="Singh A."/>
            <person name="Wilkins M.J."/>
            <person name="Williams K.H."/>
            <person name="Banfield J.F."/>
        </authorList>
    </citation>
    <scope>NUCLEOTIDE SEQUENCE [LARGE SCALE GENOMIC DNA]</scope>
</reference>
<dbReference type="PANTHER" id="PTHR45674:SF4">
    <property type="entry name" value="DNA LIGASE 1"/>
    <property type="match status" value="1"/>
</dbReference>
<evidence type="ECO:0000256" key="2">
    <source>
        <dbReference type="ARBA" id="ARBA00012727"/>
    </source>
</evidence>
<dbReference type="PROSITE" id="PS50160">
    <property type="entry name" value="DNA_LIGASE_A3"/>
    <property type="match status" value="1"/>
</dbReference>
<dbReference type="Proteomes" id="UP000034264">
    <property type="component" value="Unassembled WGS sequence"/>
</dbReference>
<dbReference type="GO" id="GO:0003910">
    <property type="term" value="F:DNA ligase (ATP) activity"/>
    <property type="evidence" value="ECO:0007669"/>
    <property type="project" value="UniProtKB-EC"/>
</dbReference>
<accession>A0A0G1M420</accession>
<protein>
    <recommendedName>
        <fullName evidence="2">DNA ligase (ATP)</fullName>
        <ecNumber evidence="2">6.5.1.1</ecNumber>
    </recommendedName>
</protein>
<sequence length="579" mass="65392">MKFAELARYLQKLEGTRSRNEMTVILAQLFGQANPEDARLIAYLSQGRLGPAYASPDTGVADKMMVKALGPEAEKLFKKRGDLGLVVEKLKNSKLQKLKTNLDIKEVHQKLLEIAGTGGQGSQERKQELIRKLLDELDAVSAKYAVKIILGKLRTGFSDMTVLDSLSWMLAGDKSQRGEIEKIYNVRADLGEVAKQIKQTKNIKQIKMEPEIGTPVLMARAERAKNPGEIWARNGRCAVEYKLDGLRIQAHIMKSQISNLRSQINSKLKNSNIKLFSRGLEDVTHMYPDICEGLQKQIKHNCIVEGEMIAVGENGRFLAFQETVQRKRKYDIAAMAKKVPLKIYLFDVLLLNKTDMTHRTNMERWEELEKLVGPGRVVKLMPRIQIETEIEIEKYFKQALAAGTEGIIAKKLDGPYQAGARDFNWIKYKKSYTQSALADTIDAVVMGYDAGQGKRAGFGIGDFLIGVYQPDLDGFVTVAKIGTGLTDTEWRELKLKLQSAKTQNKPENYKVGKQMECDHWVSPKIVVEILADEITRSPMHSSGYALRFPRLVTFREKKPEDSTTVAEIKKMVKLQQERR</sequence>
<dbReference type="InterPro" id="IPR012308">
    <property type="entry name" value="DNA_ligase_ATP-dep_N"/>
</dbReference>
<dbReference type="InterPro" id="IPR016059">
    <property type="entry name" value="DNA_ligase_ATP-dep_CS"/>
</dbReference>
<dbReference type="Gene3D" id="1.10.3260.10">
    <property type="entry name" value="DNA ligase, ATP-dependent, N-terminal domain"/>
    <property type="match status" value="1"/>
</dbReference>
<organism evidence="15 16">
    <name type="scientific">Candidatus Amesbacteria bacterium GW2011_GWC2_45_19</name>
    <dbReference type="NCBI Taxonomy" id="1618366"/>
    <lineage>
        <taxon>Bacteria</taxon>
        <taxon>Candidatus Amesiibacteriota</taxon>
    </lineage>
</organism>
<keyword evidence="10" id="KW-0234">DNA repair</keyword>
<dbReference type="NCBIfam" id="TIGR00574">
    <property type="entry name" value="dnl1"/>
    <property type="match status" value="1"/>
</dbReference>
<keyword evidence="9" id="KW-0233">DNA recombination</keyword>
<dbReference type="Pfam" id="PF04675">
    <property type="entry name" value="DNA_ligase_A_N"/>
    <property type="match status" value="1"/>
</dbReference>
<evidence type="ECO:0000256" key="8">
    <source>
        <dbReference type="ARBA" id="ARBA00022840"/>
    </source>
</evidence>
<dbReference type="GO" id="GO:0006310">
    <property type="term" value="P:DNA recombination"/>
    <property type="evidence" value="ECO:0007669"/>
    <property type="project" value="UniProtKB-KW"/>
</dbReference>
<evidence type="ECO:0000313" key="16">
    <source>
        <dbReference type="Proteomes" id="UP000034264"/>
    </source>
</evidence>
<dbReference type="InterPro" id="IPR012340">
    <property type="entry name" value="NA-bd_OB-fold"/>
</dbReference>
<dbReference type="InterPro" id="IPR050191">
    <property type="entry name" value="ATP-dep_DNA_ligase"/>
</dbReference>
<dbReference type="GO" id="GO:0006273">
    <property type="term" value="P:lagging strand elongation"/>
    <property type="evidence" value="ECO:0007669"/>
    <property type="project" value="TreeGrafter"/>
</dbReference>
<dbReference type="SUPFAM" id="SSF56091">
    <property type="entry name" value="DNA ligase/mRNA capping enzyme, catalytic domain"/>
    <property type="match status" value="1"/>
</dbReference>
<evidence type="ECO:0000256" key="5">
    <source>
        <dbReference type="ARBA" id="ARBA00022705"/>
    </source>
</evidence>
<gene>
    <name evidence="15" type="ORF">UX05_C0006G0010</name>
</gene>
<feature type="domain" description="ATP-dependent DNA ligase family profile" evidence="14">
    <location>
        <begin position="334"/>
        <end position="457"/>
    </location>
</feature>
<name>A0A0G1M420_9BACT</name>
<evidence type="ECO:0000256" key="4">
    <source>
        <dbReference type="ARBA" id="ARBA00022618"/>
    </source>
</evidence>
<evidence type="ECO:0000259" key="14">
    <source>
        <dbReference type="PROSITE" id="PS50160"/>
    </source>
</evidence>
<evidence type="ECO:0000256" key="11">
    <source>
        <dbReference type="ARBA" id="ARBA00023306"/>
    </source>
</evidence>
<comment type="similarity">
    <text evidence="1 13">Belongs to the ATP-dependent DNA ligase family.</text>
</comment>
<dbReference type="InterPro" id="IPR000977">
    <property type="entry name" value="DNA_ligase_ATP-dep"/>
</dbReference>
<dbReference type="GO" id="GO:0005524">
    <property type="term" value="F:ATP binding"/>
    <property type="evidence" value="ECO:0007669"/>
    <property type="project" value="UniProtKB-KW"/>
</dbReference>